<reference evidence="2" key="1">
    <citation type="submission" date="2016-10" db="EMBL/GenBank/DDBJ databases">
        <authorList>
            <person name="Varghese N."/>
            <person name="Submissions S."/>
        </authorList>
    </citation>
    <scope>NUCLEOTIDE SEQUENCE [LARGE SCALE GENOMIC DNA]</scope>
    <source>
        <strain evidence="2">DSM 13327</strain>
    </source>
</reference>
<dbReference type="STRING" id="1123291.SAMN04490355_105021"/>
<dbReference type="AlphaFoldDB" id="A0A1I4NQ22"/>
<sequence length="61" mass="7574">MQEVKIEHELHLNFSTQYIRINKINDLRRKYLLNEIIYQGMLMTYATYEKENLEFKINNTY</sequence>
<accession>A0A1I4NQ22</accession>
<dbReference type="RefSeq" id="WP_090942177.1">
    <property type="nucleotide sequence ID" value="NZ_FOTS01000050.1"/>
</dbReference>
<proteinExistence type="predicted"/>
<gene>
    <name evidence="1" type="ORF">SAMN04490355_105021</name>
</gene>
<organism evidence="1 2">
    <name type="scientific">Pelosinus propionicus DSM 13327</name>
    <dbReference type="NCBI Taxonomy" id="1123291"/>
    <lineage>
        <taxon>Bacteria</taxon>
        <taxon>Bacillati</taxon>
        <taxon>Bacillota</taxon>
        <taxon>Negativicutes</taxon>
        <taxon>Selenomonadales</taxon>
        <taxon>Sporomusaceae</taxon>
        <taxon>Pelosinus</taxon>
    </lineage>
</organism>
<evidence type="ECO:0000313" key="2">
    <source>
        <dbReference type="Proteomes" id="UP000199520"/>
    </source>
</evidence>
<dbReference type="Proteomes" id="UP000199520">
    <property type="component" value="Unassembled WGS sequence"/>
</dbReference>
<protein>
    <submittedName>
        <fullName evidence="1">Uncharacterized protein</fullName>
    </submittedName>
</protein>
<name>A0A1I4NQ22_9FIRM</name>
<evidence type="ECO:0000313" key="1">
    <source>
        <dbReference type="EMBL" id="SFM17440.1"/>
    </source>
</evidence>
<keyword evidence="2" id="KW-1185">Reference proteome</keyword>
<dbReference type="EMBL" id="FOTS01000050">
    <property type="protein sequence ID" value="SFM17440.1"/>
    <property type="molecule type" value="Genomic_DNA"/>
</dbReference>